<dbReference type="PANTHER" id="PTHR30258">
    <property type="entry name" value="TYPE II SECRETION SYSTEM PROTEIN GSPE-RELATED"/>
    <property type="match status" value="1"/>
</dbReference>
<gene>
    <name evidence="5" type="primary">tadA</name>
    <name evidence="5" type="ORF">HHL24_35295</name>
</gene>
<dbReference type="InterPro" id="IPR027417">
    <property type="entry name" value="P-loop_NTPase"/>
</dbReference>
<dbReference type="Gene3D" id="3.40.50.300">
    <property type="entry name" value="P-loop containing nucleotide triphosphate hydrolases"/>
    <property type="match status" value="1"/>
</dbReference>
<dbReference type="SUPFAM" id="SSF52540">
    <property type="entry name" value="P-loop containing nucleoside triphosphate hydrolases"/>
    <property type="match status" value="1"/>
</dbReference>
<keyword evidence="2" id="KW-0547">Nucleotide-binding</keyword>
<evidence type="ECO:0000256" key="2">
    <source>
        <dbReference type="ARBA" id="ARBA00022741"/>
    </source>
</evidence>
<dbReference type="Proteomes" id="UP000544134">
    <property type="component" value="Unassembled WGS sequence"/>
</dbReference>
<dbReference type="EMBL" id="JABBGJ010000049">
    <property type="protein sequence ID" value="NMM03157.1"/>
    <property type="molecule type" value="Genomic_DNA"/>
</dbReference>
<name>A0A848IVW4_9BURK</name>
<dbReference type="GO" id="GO:0005886">
    <property type="term" value="C:plasma membrane"/>
    <property type="evidence" value="ECO:0007669"/>
    <property type="project" value="TreeGrafter"/>
</dbReference>
<organism evidence="5 6">
    <name type="scientific">Paraburkholderia polaris</name>
    <dbReference type="NCBI Taxonomy" id="2728848"/>
    <lineage>
        <taxon>Bacteria</taxon>
        <taxon>Pseudomonadati</taxon>
        <taxon>Pseudomonadota</taxon>
        <taxon>Betaproteobacteria</taxon>
        <taxon>Burkholderiales</taxon>
        <taxon>Burkholderiaceae</taxon>
        <taxon>Paraburkholderia</taxon>
    </lineage>
</organism>
<dbReference type="PANTHER" id="PTHR30258:SF1">
    <property type="entry name" value="PROTEIN TRANSPORT PROTEIN HOFB HOMOLOG"/>
    <property type="match status" value="1"/>
</dbReference>
<dbReference type="InterPro" id="IPR001482">
    <property type="entry name" value="T2SS/T4SS_dom"/>
</dbReference>
<evidence type="ECO:0000313" key="6">
    <source>
        <dbReference type="Proteomes" id="UP000544134"/>
    </source>
</evidence>
<keyword evidence="6" id="KW-1185">Reference proteome</keyword>
<reference evidence="5 6" key="1">
    <citation type="submission" date="2020-04" db="EMBL/GenBank/DDBJ databases">
        <title>Paraburkholderia sp. RP-4-7 isolated from soil.</title>
        <authorList>
            <person name="Dahal R.H."/>
        </authorList>
    </citation>
    <scope>NUCLEOTIDE SEQUENCE [LARGE SCALE GENOMIC DNA]</scope>
    <source>
        <strain evidence="5 6">RP-4-7</strain>
    </source>
</reference>
<evidence type="ECO:0000259" key="4">
    <source>
        <dbReference type="Pfam" id="PF00437"/>
    </source>
</evidence>
<dbReference type="RefSeq" id="WP_169489909.1">
    <property type="nucleotide sequence ID" value="NZ_JABBGJ010000049.1"/>
</dbReference>
<protein>
    <submittedName>
        <fullName evidence="5">Flp pilus assembly complex ATPase component TadA</fullName>
    </submittedName>
</protein>
<sequence>MNAIEGGVASRAESLIQEAPPAAFGAIGGERLAMGSLQPAPVPLASRTSPLADIAFSDLYLEHDGLAWYKKAPNDRHGHRLSGPLQAAARQLLEDARGMTLTDDDSFGWGGLILRAKCIPTLKGPVYSFRRIIDRPLDFLKIGYPPRLERALMAAEFDEGGLVLVAGRTGSGKTTSLMSYVAERLRTFGGLAVTAENPIEVQMQGRYEGLEGIAGTCYQTQVKDDKEFGPRIRDFMRVAPNIIVLGEMRTADAAGQAVLAGTSGHLVLVSVHGRDIVSVIDRVKNLVSESGYDVSLFADCLLAVVHQQMFLDDIDGEDCRRIVVKPLIVKGSTNESAIRSHIRGAVLEQMVSEVERQERVMTLPGKMGQF</sequence>
<evidence type="ECO:0000256" key="1">
    <source>
        <dbReference type="ARBA" id="ARBA00006611"/>
    </source>
</evidence>
<proteinExistence type="inferred from homology"/>
<dbReference type="Pfam" id="PF00437">
    <property type="entry name" value="T2SSE"/>
    <property type="match status" value="1"/>
</dbReference>
<evidence type="ECO:0000256" key="3">
    <source>
        <dbReference type="ARBA" id="ARBA00022840"/>
    </source>
</evidence>
<keyword evidence="3" id="KW-0067">ATP-binding</keyword>
<comment type="similarity">
    <text evidence="1">Belongs to the GSP E family.</text>
</comment>
<feature type="domain" description="Bacterial type II secretion system protein E" evidence="4">
    <location>
        <begin position="114"/>
        <end position="361"/>
    </location>
</feature>
<dbReference type="GO" id="GO:0016887">
    <property type="term" value="F:ATP hydrolysis activity"/>
    <property type="evidence" value="ECO:0007669"/>
    <property type="project" value="TreeGrafter"/>
</dbReference>
<comment type="caution">
    <text evidence="5">The sequence shown here is derived from an EMBL/GenBank/DDBJ whole genome shotgun (WGS) entry which is preliminary data.</text>
</comment>
<dbReference type="GO" id="GO:0005524">
    <property type="term" value="F:ATP binding"/>
    <property type="evidence" value="ECO:0007669"/>
    <property type="project" value="UniProtKB-KW"/>
</dbReference>
<evidence type="ECO:0000313" key="5">
    <source>
        <dbReference type="EMBL" id="NMM03157.1"/>
    </source>
</evidence>
<accession>A0A848IVW4</accession>
<dbReference type="AlphaFoldDB" id="A0A848IVW4"/>